<dbReference type="InterPro" id="IPR005000">
    <property type="entry name" value="Aldolase/citrate-lyase_domain"/>
</dbReference>
<feature type="domain" description="HpcH/HpaI aldolase/citrate lyase" evidence="2">
    <location>
        <begin position="11"/>
        <end position="153"/>
    </location>
</feature>
<keyword evidence="3" id="KW-0456">Lyase</keyword>
<proteinExistence type="predicted"/>
<evidence type="ECO:0000256" key="1">
    <source>
        <dbReference type="ARBA" id="ARBA00022723"/>
    </source>
</evidence>
<dbReference type="InterPro" id="IPR015813">
    <property type="entry name" value="Pyrv/PenolPyrv_kinase-like_dom"/>
</dbReference>
<dbReference type="GO" id="GO:0016829">
    <property type="term" value="F:lyase activity"/>
    <property type="evidence" value="ECO:0007669"/>
    <property type="project" value="UniProtKB-KW"/>
</dbReference>
<evidence type="ECO:0000313" key="3">
    <source>
        <dbReference type="EMBL" id="WOX29219.1"/>
    </source>
</evidence>
<keyword evidence="1" id="KW-0479">Metal-binding</keyword>
<accession>A0ABZ0MBL0</accession>
<dbReference type="Proteomes" id="UP001304419">
    <property type="component" value="Chromosome 1"/>
</dbReference>
<sequence length="269" mass="30030">MNKMRLMCITNNVELALVADEAGVDYIFIDLEIIGKVERQGHLDTVISKHSISDVSKVANVLTNSQLLVRVNPIHENSKKEIDNVIEFGASIVMLPYFRSAWEVEKFIEIVNGRAKVFLLLETKEAVESIDSILEYSSYIDAVHVGLNDLHLSYNMSFMFEPFVSGHLEFIVDKLNDKSIPFGIGGVAELGRGDIPSELVLNEHIKLGSSMAILSRSFTNESEYKNQKGFLEAYRSKVIAIKKHISSLGGEFCGESSILFKKLVNEKVG</sequence>
<dbReference type="EMBL" id="CP137578">
    <property type="protein sequence ID" value="WOX29219.1"/>
    <property type="molecule type" value="Genomic_DNA"/>
</dbReference>
<dbReference type="Pfam" id="PF03328">
    <property type="entry name" value="HpcH_HpaI"/>
    <property type="match status" value="1"/>
</dbReference>
<evidence type="ECO:0000259" key="2">
    <source>
        <dbReference type="Pfam" id="PF03328"/>
    </source>
</evidence>
<dbReference type="InterPro" id="IPR040442">
    <property type="entry name" value="Pyrv_kinase-like_dom_sf"/>
</dbReference>
<organism evidence="3 4">
    <name type="scientific">Pseudoalteromonas maricaloris</name>
    <dbReference type="NCBI Taxonomy" id="184924"/>
    <lineage>
        <taxon>Bacteria</taxon>
        <taxon>Pseudomonadati</taxon>
        <taxon>Pseudomonadota</taxon>
        <taxon>Gammaproteobacteria</taxon>
        <taxon>Alteromonadales</taxon>
        <taxon>Pseudoalteromonadaceae</taxon>
        <taxon>Pseudoalteromonas</taxon>
    </lineage>
</organism>
<keyword evidence="4" id="KW-1185">Reference proteome</keyword>
<evidence type="ECO:0000313" key="4">
    <source>
        <dbReference type="Proteomes" id="UP001304419"/>
    </source>
</evidence>
<name>A0ABZ0MBL0_9GAMM</name>
<dbReference type="RefSeq" id="WP_226899351.1">
    <property type="nucleotide sequence ID" value="NZ_CBCSDF010000019.1"/>
</dbReference>
<dbReference type="SUPFAM" id="SSF51621">
    <property type="entry name" value="Phosphoenolpyruvate/pyruvate domain"/>
    <property type="match status" value="1"/>
</dbReference>
<gene>
    <name evidence="3" type="ORF">R5H13_02805</name>
</gene>
<protein>
    <submittedName>
        <fullName evidence="3">Aldolase/citrate lyase family protein</fullName>
    </submittedName>
</protein>
<reference evidence="3 4" key="1">
    <citation type="submission" date="2023-10" db="EMBL/GenBank/DDBJ databases">
        <title>To unveil natural product biosynthetic capacity in Pseudoalteromonas.</title>
        <authorList>
            <person name="Wang J."/>
        </authorList>
    </citation>
    <scope>NUCLEOTIDE SEQUENCE [LARGE SCALE GENOMIC DNA]</scope>
    <source>
        <strain evidence="3 4">DSM 15914</strain>
    </source>
</reference>
<dbReference type="Gene3D" id="3.20.20.60">
    <property type="entry name" value="Phosphoenolpyruvate-binding domains"/>
    <property type="match status" value="2"/>
</dbReference>